<protein>
    <submittedName>
        <fullName evidence="1">Ribosomal protein L22</fullName>
    </submittedName>
</protein>
<dbReference type="EMBL" id="MU117978">
    <property type="protein sequence ID" value="KAF9651165.1"/>
    <property type="molecule type" value="Genomic_DNA"/>
</dbReference>
<sequence>MQALGRYARHANVSATARSKAFLQAQPVASSSRVQWIPRRGISFKNPFNWIANKLSPAIAEKEDKASHVVARQKQAEEGKGNLFDAAAVAAAKTEKPTLVTPVAPRKKYTEHKYSTAHFKISHRKLNKLGRQIAGKPIDYAILQMKFSEKRASTRIQSMLNLAKKHATEYKGLSPEKLIVCMSFSFLKICVSYFSTYFSAEAWVTKGENFHKRIDIKGRGRSGVKIHPEAKMSVVLKEGKTVAELKKQVEDRKLKRIVSAGYVREDVPLRNMGPMWSW</sequence>
<accession>A0ACB6ZP29</accession>
<reference evidence="1" key="2">
    <citation type="journal article" date="2020" name="Nat. Commun.">
        <title>Large-scale genome sequencing of mycorrhizal fungi provides insights into the early evolution of symbiotic traits.</title>
        <authorList>
            <person name="Miyauchi S."/>
            <person name="Kiss E."/>
            <person name="Kuo A."/>
            <person name="Drula E."/>
            <person name="Kohler A."/>
            <person name="Sanchez-Garcia M."/>
            <person name="Morin E."/>
            <person name="Andreopoulos B."/>
            <person name="Barry K.W."/>
            <person name="Bonito G."/>
            <person name="Buee M."/>
            <person name="Carver A."/>
            <person name="Chen C."/>
            <person name="Cichocki N."/>
            <person name="Clum A."/>
            <person name="Culley D."/>
            <person name="Crous P.W."/>
            <person name="Fauchery L."/>
            <person name="Girlanda M."/>
            <person name="Hayes R.D."/>
            <person name="Keri Z."/>
            <person name="LaButti K."/>
            <person name="Lipzen A."/>
            <person name="Lombard V."/>
            <person name="Magnuson J."/>
            <person name="Maillard F."/>
            <person name="Murat C."/>
            <person name="Nolan M."/>
            <person name="Ohm R.A."/>
            <person name="Pangilinan J."/>
            <person name="Pereira M.F."/>
            <person name="Perotto S."/>
            <person name="Peter M."/>
            <person name="Pfister S."/>
            <person name="Riley R."/>
            <person name="Sitrit Y."/>
            <person name="Stielow J.B."/>
            <person name="Szollosi G."/>
            <person name="Zifcakova L."/>
            <person name="Stursova M."/>
            <person name="Spatafora J.W."/>
            <person name="Tedersoo L."/>
            <person name="Vaario L.M."/>
            <person name="Yamada A."/>
            <person name="Yan M."/>
            <person name="Wang P."/>
            <person name="Xu J."/>
            <person name="Bruns T."/>
            <person name="Baldrian P."/>
            <person name="Vilgalys R."/>
            <person name="Dunand C."/>
            <person name="Henrissat B."/>
            <person name="Grigoriev I.V."/>
            <person name="Hibbett D."/>
            <person name="Nagy L.G."/>
            <person name="Martin F.M."/>
        </authorList>
    </citation>
    <scope>NUCLEOTIDE SEQUENCE</scope>
    <source>
        <strain evidence="1">P2</strain>
    </source>
</reference>
<keyword evidence="1" id="KW-0687">Ribonucleoprotein</keyword>
<name>A0ACB6ZP29_THEGA</name>
<reference evidence="1" key="1">
    <citation type="submission" date="2019-10" db="EMBL/GenBank/DDBJ databases">
        <authorList>
            <consortium name="DOE Joint Genome Institute"/>
            <person name="Kuo A."/>
            <person name="Miyauchi S."/>
            <person name="Kiss E."/>
            <person name="Drula E."/>
            <person name="Kohler A."/>
            <person name="Sanchez-Garcia M."/>
            <person name="Andreopoulos B."/>
            <person name="Barry K.W."/>
            <person name="Bonito G."/>
            <person name="Buee M."/>
            <person name="Carver A."/>
            <person name="Chen C."/>
            <person name="Cichocki N."/>
            <person name="Clum A."/>
            <person name="Culley D."/>
            <person name="Crous P.W."/>
            <person name="Fauchery L."/>
            <person name="Girlanda M."/>
            <person name="Hayes R."/>
            <person name="Keri Z."/>
            <person name="Labutti K."/>
            <person name="Lipzen A."/>
            <person name="Lombard V."/>
            <person name="Magnuson J."/>
            <person name="Maillard F."/>
            <person name="Morin E."/>
            <person name="Murat C."/>
            <person name="Nolan M."/>
            <person name="Ohm R."/>
            <person name="Pangilinan J."/>
            <person name="Pereira M."/>
            <person name="Perotto S."/>
            <person name="Peter M."/>
            <person name="Riley R."/>
            <person name="Sitrit Y."/>
            <person name="Stielow B."/>
            <person name="Szollosi G."/>
            <person name="Zifcakova L."/>
            <person name="Stursova M."/>
            <person name="Spatafora J.W."/>
            <person name="Tedersoo L."/>
            <person name="Vaario L.-M."/>
            <person name="Yamada A."/>
            <person name="Yan M."/>
            <person name="Wang P."/>
            <person name="Xu J."/>
            <person name="Bruns T."/>
            <person name="Baldrian P."/>
            <person name="Vilgalys R."/>
            <person name="Henrissat B."/>
            <person name="Grigoriev I.V."/>
            <person name="Hibbett D."/>
            <person name="Nagy L.G."/>
            <person name="Martin F.M."/>
        </authorList>
    </citation>
    <scope>NUCLEOTIDE SEQUENCE</scope>
    <source>
        <strain evidence="1">P2</strain>
    </source>
</reference>
<proteinExistence type="predicted"/>
<gene>
    <name evidence="1" type="ORF">BDM02DRAFT_3111214</name>
</gene>
<keyword evidence="1" id="KW-0689">Ribosomal protein</keyword>
<keyword evidence="2" id="KW-1185">Reference proteome</keyword>
<comment type="caution">
    <text evidence="1">The sequence shown here is derived from an EMBL/GenBank/DDBJ whole genome shotgun (WGS) entry which is preliminary data.</text>
</comment>
<dbReference type="Proteomes" id="UP000886501">
    <property type="component" value="Unassembled WGS sequence"/>
</dbReference>
<organism evidence="1 2">
    <name type="scientific">Thelephora ganbajun</name>
    <name type="common">Ganba fungus</name>
    <dbReference type="NCBI Taxonomy" id="370292"/>
    <lineage>
        <taxon>Eukaryota</taxon>
        <taxon>Fungi</taxon>
        <taxon>Dikarya</taxon>
        <taxon>Basidiomycota</taxon>
        <taxon>Agaricomycotina</taxon>
        <taxon>Agaricomycetes</taxon>
        <taxon>Thelephorales</taxon>
        <taxon>Thelephoraceae</taxon>
        <taxon>Thelephora</taxon>
    </lineage>
</organism>
<evidence type="ECO:0000313" key="1">
    <source>
        <dbReference type="EMBL" id="KAF9651165.1"/>
    </source>
</evidence>
<evidence type="ECO:0000313" key="2">
    <source>
        <dbReference type="Proteomes" id="UP000886501"/>
    </source>
</evidence>